<reference evidence="2 3" key="1">
    <citation type="journal article" date="2011" name="J. Gen. Appl. Microbiol.">
        <title>Draft genome sequencing of the enigmatic basidiomycete Mixia osmundae.</title>
        <authorList>
            <person name="Nishida H."/>
            <person name="Nagatsuka Y."/>
            <person name="Sugiyama J."/>
        </authorList>
    </citation>
    <scope>NUCLEOTIDE SEQUENCE [LARGE SCALE GENOMIC DNA]</scope>
    <source>
        <strain evidence="3">CBS 9802 / IAM 14324 / JCM 22182 / KY 12970</strain>
    </source>
</reference>
<name>G7EAA3_MIXOS</name>
<dbReference type="HOGENOM" id="CLU_544100_0_0_1"/>
<sequence>MSSKSETGSIKRAKRSSSAKFKKLLGLDSPSSSHSSIKTASPAASLGSPSPSATTTLSRKNVAVSNESPSPSPTAPSVRSRKISKSKQSGVVAPSQAPPMPPMPWPAPASSSVPAPISDAGSSPSSSGKRQSVTLLKGSSTSAGLSKSSSSSSLAAVVTPATVTTTSVTTTLGSSSLSSSPIANLPVRASPPQTTMTGRATAPISAADLSPRTPNDGKLRLFPDAERDQQARLARSVDDETFRSRKASGDLVSSAQGPQPIPAALRSRLPSASVTSCSPAPSAVQSDSLDGVASMLRSKLDADTEAHKIAAADEQERTRPVEHAKLRKKPPPEILANVSAIAPTVPETPQAEANVATDHSAPSDIITGQQDLKDEIAAVTDEETVVSSDHSDSPESKHRIVTPQQPVSAVQARSPIDELVSTYVRLPFRLSLATLAHAPFIGSTFETHVRSASQPDGVVGHLWDATVVSVRAGQFVTLKIIEPYAPQAIVDIVRDPLSRIS</sequence>
<feature type="compositionally biased region" description="Pro residues" evidence="1">
    <location>
        <begin position="96"/>
        <end position="107"/>
    </location>
</feature>
<keyword evidence="3" id="KW-1185">Reference proteome</keyword>
<dbReference type="Proteomes" id="UP000009131">
    <property type="component" value="Unassembled WGS sequence"/>
</dbReference>
<feature type="compositionally biased region" description="Low complexity" evidence="1">
    <location>
        <begin position="108"/>
        <end position="181"/>
    </location>
</feature>
<accession>G7EAA3</accession>
<comment type="caution">
    <text evidence="2">The sequence shown here is derived from an EMBL/GenBank/DDBJ whole genome shotgun (WGS) entry which is preliminary data.</text>
</comment>
<feature type="region of interest" description="Disordered" evidence="1">
    <location>
        <begin position="385"/>
        <end position="405"/>
    </location>
</feature>
<protein>
    <submittedName>
        <fullName evidence="2">Uncharacterized protein</fullName>
    </submittedName>
</protein>
<feature type="compositionally biased region" description="Low complexity" evidence="1">
    <location>
        <begin position="29"/>
        <end position="58"/>
    </location>
</feature>
<feature type="compositionally biased region" description="Basic and acidic residues" evidence="1">
    <location>
        <begin position="389"/>
        <end position="398"/>
    </location>
</feature>
<dbReference type="AlphaFoldDB" id="G7EAA3"/>
<evidence type="ECO:0000313" key="2">
    <source>
        <dbReference type="EMBL" id="GAA99763.1"/>
    </source>
</evidence>
<reference evidence="2 3" key="2">
    <citation type="journal article" date="2012" name="Open Biol.">
        <title>Characteristics of nucleosomes and linker DNA regions on the genome of the basidiomycete Mixia osmundae revealed by mono- and dinucleosome mapping.</title>
        <authorList>
            <person name="Nishida H."/>
            <person name="Kondo S."/>
            <person name="Matsumoto T."/>
            <person name="Suzuki Y."/>
            <person name="Yoshikawa H."/>
            <person name="Taylor T.D."/>
            <person name="Sugiyama J."/>
        </authorList>
    </citation>
    <scope>NUCLEOTIDE SEQUENCE [LARGE SCALE GENOMIC DNA]</scope>
    <source>
        <strain evidence="3">CBS 9802 / IAM 14324 / JCM 22182 / KY 12970</strain>
    </source>
</reference>
<evidence type="ECO:0000313" key="3">
    <source>
        <dbReference type="Proteomes" id="UP000009131"/>
    </source>
</evidence>
<feature type="compositionally biased region" description="Basic and acidic residues" evidence="1">
    <location>
        <begin position="215"/>
        <end position="243"/>
    </location>
</feature>
<proteinExistence type="predicted"/>
<dbReference type="EMBL" id="BABT02000234">
    <property type="protein sequence ID" value="GAA99763.1"/>
    <property type="molecule type" value="Genomic_DNA"/>
</dbReference>
<dbReference type="RefSeq" id="XP_014566415.1">
    <property type="nucleotide sequence ID" value="XM_014710929.1"/>
</dbReference>
<evidence type="ECO:0000256" key="1">
    <source>
        <dbReference type="SAM" id="MobiDB-lite"/>
    </source>
</evidence>
<dbReference type="InParanoid" id="G7EAA3"/>
<feature type="region of interest" description="Disordered" evidence="1">
    <location>
        <begin position="1"/>
        <end position="263"/>
    </location>
</feature>
<organism evidence="2 3">
    <name type="scientific">Mixia osmundae (strain CBS 9802 / IAM 14324 / JCM 22182 / KY 12970)</name>
    <dbReference type="NCBI Taxonomy" id="764103"/>
    <lineage>
        <taxon>Eukaryota</taxon>
        <taxon>Fungi</taxon>
        <taxon>Dikarya</taxon>
        <taxon>Basidiomycota</taxon>
        <taxon>Pucciniomycotina</taxon>
        <taxon>Mixiomycetes</taxon>
        <taxon>Mixiales</taxon>
        <taxon>Mixiaceae</taxon>
        <taxon>Mixia</taxon>
    </lineage>
</organism>
<feature type="compositionally biased region" description="Basic residues" evidence="1">
    <location>
        <begin position="11"/>
        <end position="23"/>
    </location>
</feature>
<gene>
    <name evidence="2" type="primary">Mo06466</name>
    <name evidence="2" type="ORF">E5Q_06466</name>
</gene>